<sequence>MDNLGKEIDKLSNQLTDLRIELWREHTLFTWQWWMLVVICFVFVILLIVFVKKEKALSTVAFIGIVYIINKNLDDVATALDWYDYRIQLEPIIPTMLPANLIIIPIGFGVLYARYEPWKSFLVSIIIFAGLVSFIALPLMKLAEIYIEKNWNSILSFVSLLAITIISKLIIDRLKFKNV</sequence>
<feature type="transmembrane region" description="Helical" evidence="1">
    <location>
        <begin position="93"/>
        <end position="113"/>
    </location>
</feature>
<reference evidence="2 3" key="1">
    <citation type="journal article" date="2005" name="Int. J. Syst. Evol. Microbiol.">
        <title>Bacillus litoralis sp. nov., isolated from a tidal flat of the Yellow Sea in Korea.</title>
        <authorList>
            <person name="Yoon J.H."/>
            <person name="Oh T.K."/>
        </authorList>
    </citation>
    <scope>NUCLEOTIDE SEQUENCE [LARGE SCALE GENOMIC DNA]</scope>
    <source>
        <strain evidence="2 3">SW-211</strain>
    </source>
</reference>
<evidence type="ECO:0000256" key="1">
    <source>
        <dbReference type="SAM" id="Phobius"/>
    </source>
</evidence>
<name>A0A5C6WA23_9BACI</name>
<comment type="caution">
    <text evidence="2">The sequence shown here is derived from an EMBL/GenBank/DDBJ whole genome shotgun (WGS) entry which is preliminary data.</text>
</comment>
<accession>A0A5C6WA23</accession>
<dbReference type="AlphaFoldDB" id="A0A5C6WA23"/>
<dbReference type="InterPro" id="IPR048147">
    <property type="entry name" value="CBO0543-like"/>
</dbReference>
<keyword evidence="3" id="KW-1185">Reference proteome</keyword>
<organism evidence="2 3">
    <name type="scientific">Metabacillus litoralis</name>
    <dbReference type="NCBI Taxonomy" id="152268"/>
    <lineage>
        <taxon>Bacteria</taxon>
        <taxon>Bacillati</taxon>
        <taxon>Bacillota</taxon>
        <taxon>Bacilli</taxon>
        <taxon>Bacillales</taxon>
        <taxon>Bacillaceae</taxon>
        <taxon>Metabacillus</taxon>
    </lineage>
</organism>
<evidence type="ECO:0000313" key="2">
    <source>
        <dbReference type="EMBL" id="TXC92682.1"/>
    </source>
</evidence>
<keyword evidence="1" id="KW-0812">Transmembrane</keyword>
<dbReference type="Proteomes" id="UP000321363">
    <property type="component" value="Unassembled WGS sequence"/>
</dbReference>
<dbReference type="EMBL" id="VOQF01000001">
    <property type="protein sequence ID" value="TXC92682.1"/>
    <property type="molecule type" value="Genomic_DNA"/>
</dbReference>
<feature type="transmembrane region" description="Helical" evidence="1">
    <location>
        <begin position="31"/>
        <end position="51"/>
    </location>
</feature>
<dbReference type="OrthoDB" id="1679483at2"/>
<dbReference type="RefSeq" id="WP_146945541.1">
    <property type="nucleotide sequence ID" value="NZ_VOQF01000001.1"/>
</dbReference>
<protein>
    <submittedName>
        <fullName evidence="2">Uncharacterized protein</fullName>
    </submittedName>
</protein>
<keyword evidence="1" id="KW-0472">Membrane</keyword>
<feature type="transmembrane region" description="Helical" evidence="1">
    <location>
        <begin position="151"/>
        <end position="171"/>
    </location>
</feature>
<evidence type="ECO:0000313" key="3">
    <source>
        <dbReference type="Proteomes" id="UP000321363"/>
    </source>
</evidence>
<keyword evidence="1" id="KW-1133">Transmembrane helix</keyword>
<gene>
    <name evidence="2" type="ORF">FS935_00260</name>
</gene>
<proteinExistence type="predicted"/>
<feature type="transmembrane region" description="Helical" evidence="1">
    <location>
        <begin position="120"/>
        <end position="139"/>
    </location>
</feature>
<dbReference type="NCBIfam" id="NF041644">
    <property type="entry name" value="CBO0543_fam"/>
    <property type="match status" value="1"/>
</dbReference>